<accession>A0A2J6WFP3</accession>
<evidence type="ECO:0000313" key="3">
    <source>
        <dbReference type="Proteomes" id="UP000237040"/>
    </source>
</evidence>
<evidence type="ECO:0000313" key="2">
    <source>
        <dbReference type="EMBL" id="PMP68649.1"/>
    </source>
</evidence>
<dbReference type="PANTHER" id="PTHR43852">
    <property type="entry name" value="NUCLEOTIDYLTRANSFERASE"/>
    <property type="match status" value="1"/>
</dbReference>
<reference evidence="2 3" key="1">
    <citation type="submission" date="2018-01" db="EMBL/GenBank/DDBJ databases">
        <title>Metagenomic assembled genomes from two thermal pools in the Uzon Caldera, Kamchatka, Russia.</title>
        <authorList>
            <person name="Wilkins L."/>
            <person name="Ettinger C."/>
        </authorList>
    </citation>
    <scope>NUCLEOTIDE SEQUENCE [LARGE SCALE GENOMIC DNA]</scope>
    <source>
        <strain evidence="2">ZAV-07</strain>
    </source>
</reference>
<dbReference type="CDD" id="cd05403">
    <property type="entry name" value="NT_KNTase_like"/>
    <property type="match status" value="1"/>
</dbReference>
<organism evidence="2 3">
    <name type="scientific">Caldisericum exile</name>
    <dbReference type="NCBI Taxonomy" id="693075"/>
    <lineage>
        <taxon>Bacteria</taxon>
        <taxon>Pseudomonadati</taxon>
        <taxon>Caldisericota/Cryosericota group</taxon>
        <taxon>Caldisericota</taxon>
        <taxon>Caldisericia</taxon>
        <taxon>Caldisericales</taxon>
        <taxon>Caldisericaceae</taxon>
        <taxon>Caldisericum</taxon>
    </lineage>
</organism>
<dbReference type="Proteomes" id="UP000237040">
    <property type="component" value="Unassembled WGS sequence"/>
</dbReference>
<gene>
    <name evidence="2" type="ORF">C0189_00775</name>
</gene>
<dbReference type="AlphaFoldDB" id="A0A2J6WFP3"/>
<protein>
    <recommendedName>
        <fullName evidence="1">Polymerase beta nucleotidyltransferase domain-containing protein</fullName>
    </recommendedName>
</protein>
<dbReference type="Gene3D" id="3.30.460.10">
    <property type="entry name" value="Beta Polymerase, domain 2"/>
    <property type="match status" value="1"/>
</dbReference>
<dbReference type="SUPFAM" id="SSF81301">
    <property type="entry name" value="Nucleotidyltransferase"/>
    <property type="match status" value="1"/>
</dbReference>
<feature type="domain" description="Polymerase beta nucleotidyltransferase" evidence="1">
    <location>
        <begin position="6"/>
        <end position="99"/>
    </location>
</feature>
<evidence type="ECO:0000259" key="1">
    <source>
        <dbReference type="Pfam" id="PF18765"/>
    </source>
</evidence>
<dbReference type="InterPro" id="IPR052930">
    <property type="entry name" value="TA_antitoxin_MntA"/>
</dbReference>
<sequence>MKDEIKKVEEFLSSKDFIVFALFFGSFARGLANDISDVDIGIYVERDISILEYGNFVSQLQSLTGKRRDLIILNNPYEKNPRFAYQIISQGKVFFTKSENLWADYGRKVFLYYFDAESMLRMMDGSFLKRIKEGKIDYRNYKTV</sequence>
<dbReference type="PANTHER" id="PTHR43852:SF2">
    <property type="entry name" value="PROTEIN ADENYLYLTRANSFERASE MNTA"/>
    <property type="match status" value="1"/>
</dbReference>
<dbReference type="Pfam" id="PF18765">
    <property type="entry name" value="Polbeta"/>
    <property type="match status" value="1"/>
</dbReference>
<proteinExistence type="predicted"/>
<name>A0A2J6WFP3_9BACT</name>
<dbReference type="InterPro" id="IPR041633">
    <property type="entry name" value="Polbeta"/>
</dbReference>
<dbReference type="InterPro" id="IPR043519">
    <property type="entry name" value="NT_sf"/>
</dbReference>
<comment type="caution">
    <text evidence="2">The sequence shown here is derived from an EMBL/GenBank/DDBJ whole genome shotgun (WGS) entry which is preliminary data.</text>
</comment>
<dbReference type="NCBIfam" id="NF047752">
    <property type="entry name" value="MntA_antitoxin"/>
    <property type="match status" value="1"/>
</dbReference>
<dbReference type="EMBL" id="PNIL01000012">
    <property type="protein sequence ID" value="PMP68649.1"/>
    <property type="molecule type" value="Genomic_DNA"/>
</dbReference>